<dbReference type="InterPro" id="IPR046373">
    <property type="entry name" value="Acyl-CoA_Oxase/DH_mid-dom_sf"/>
</dbReference>
<reference evidence="4 5" key="1">
    <citation type="submission" date="2020-04" db="EMBL/GenBank/DDBJ databases">
        <title>Molecular characterization of pseudomonads from Agaricus bisporus reveal novel blotch 2 pathogens in Western Europe.</title>
        <authorList>
            <person name="Taparia T."/>
            <person name="Krijger M."/>
            <person name="Haynes E."/>
            <person name="Elpinstone J.G."/>
            <person name="Noble R."/>
            <person name="Van Der Wolf J."/>
        </authorList>
    </citation>
    <scope>NUCLEOTIDE SEQUENCE [LARGE SCALE GENOMIC DNA]</scope>
    <source>
        <strain evidence="4 5">P8021</strain>
    </source>
</reference>
<keyword evidence="2" id="KW-0274">FAD</keyword>
<comment type="caution">
    <text evidence="4">The sequence shown here is derived from an EMBL/GenBank/DDBJ whole genome shotgun (WGS) entry which is preliminary data.</text>
</comment>
<keyword evidence="1" id="KW-0285">Flavoprotein</keyword>
<dbReference type="InterPro" id="IPR036250">
    <property type="entry name" value="AcylCo_DH-like_C"/>
</dbReference>
<evidence type="ECO:0000256" key="3">
    <source>
        <dbReference type="ARBA" id="ARBA00023002"/>
    </source>
</evidence>
<sequence>MFLSEERDAALAYIPELVPVLEAASLIELERGESEQLASLFKTVGAPGLSIAKALGGGGISAVNLAQVHTWVGAHCPSLAVMMTMHHHTVAGMMAASRFFPDIQGMLGVVARDNLLVASGFAEGRAHANILESTLSVEKTAAGYRVSGSKKPCTMTHHFDAITFGVNYVDPQGQTHIGIGLGLAGDPNIQRKKFWSVPHLQAADSHEVIFNQLLVPEAMMYFSKSVDNQLDDVQQGTGEHLFAIWFQLLASASYLGMASALASRALACNKGSQDDRAMLLIDLQGATMAIRGLAVAIDQNRFLRADLARAQATRFAVQEAINRISTRAFEILGGMAFMSSEEVAYLLVATRVLAFHPTSRLASVPFLCEQLS</sequence>
<dbReference type="RefSeq" id="WP_177111281.1">
    <property type="nucleotide sequence ID" value="NZ_JACASD010000025.1"/>
</dbReference>
<dbReference type="InterPro" id="IPR009100">
    <property type="entry name" value="AcylCoA_DH/oxidase_NM_dom_sf"/>
</dbReference>
<dbReference type="GO" id="GO:0050660">
    <property type="term" value="F:flavin adenine dinucleotide binding"/>
    <property type="evidence" value="ECO:0007669"/>
    <property type="project" value="InterPro"/>
</dbReference>
<dbReference type="SUPFAM" id="SSF56645">
    <property type="entry name" value="Acyl-CoA dehydrogenase NM domain-like"/>
    <property type="match status" value="1"/>
</dbReference>
<dbReference type="SUPFAM" id="SSF47203">
    <property type="entry name" value="Acyl-CoA dehydrogenase C-terminal domain-like"/>
    <property type="match status" value="1"/>
</dbReference>
<keyword evidence="3" id="KW-0560">Oxidoreductase</keyword>
<dbReference type="GO" id="GO:0003995">
    <property type="term" value="F:acyl-CoA dehydrogenase activity"/>
    <property type="evidence" value="ECO:0007669"/>
    <property type="project" value="TreeGrafter"/>
</dbReference>
<dbReference type="Gene3D" id="1.10.540.10">
    <property type="entry name" value="Acyl-CoA dehydrogenase/oxidase, N-terminal domain"/>
    <property type="match status" value="1"/>
</dbReference>
<name>A0A7Y8KHJ2_9PSED</name>
<proteinExistence type="predicted"/>
<organism evidence="4 5">
    <name type="scientific">Pseudomonas reactans</name>
    <dbReference type="NCBI Taxonomy" id="117680"/>
    <lineage>
        <taxon>Bacteria</taxon>
        <taxon>Pseudomonadati</taxon>
        <taxon>Pseudomonadota</taxon>
        <taxon>Gammaproteobacteria</taxon>
        <taxon>Pseudomonadales</taxon>
        <taxon>Pseudomonadaceae</taxon>
        <taxon>Pseudomonas</taxon>
    </lineage>
</organism>
<dbReference type="Gene3D" id="2.40.110.10">
    <property type="entry name" value="Butyryl-CoA Dehydrogenase, subunit A, domain 2"/>
    <property type="match status" value="1"/>
</dbReference>
<evidence type="ECO:0000256" key="1">
    <source>
        <dbReference type="ARBA" id="ARBA00022630"/>
    </source>
</evidence>
<dbReference type="PANTHER" id="PTHR43884:SF20">
    <property type="entry name" value="ACYL-COA DEHYDROGENASE FADE28"/>
    <property type="match status" value="1"/>
</dbReference>
<accession>A0A7Y8KHJ2</accession>
<dbReference type="AlphaFoldDB" id="A0A7Y8KHJ2"/>
<dbReference type="EMBL" id="JACASD010000025">
    <property type="protein sequence ID" value="NWE88929.1"/>
    <property type="molecule type" value="Genomic_DNA"/>
</dbReference>
<gene>
    <name evidence="4" type="ORF">HX893_12355</name>
</gene>
<evidence type="ECO:0000313" key="5">
    <source>
        <dbReference type="Proteomes" id="UP000585226"/>
    </source>
</evidence>
<protein>
    <submittedName>
        <fullName evidence="4">Acyl-CoA/acyl-ACP dehydrogenase</fullName>
    </submittedName>
</protein>
<evidence type="ECO:0000256" key="2">
    <source>
        <dbReference type="ARBA" id="ARBA00022827"/>
    </source>
</evidence>
<dbReference type="InterPro" id="IPR037069">
    <property type="entry name" value="AcylCoA_DH/ox_N_sf"/>
</dbReference>
<evidence type="ECO:0000313" key="4">
    <source>
        <dbReference type="EMBL" id="NWE88929.1"/>
    </source>
</evidence>
<dbReference type="PANTHER" id="PTHR43884">
    <property type="entry name" value="ACYL-COA DEHYDROGENASE"/>
    <property type="match status" value="1"/>
</dbReference>
<dbReference type="Proteomes" id="UP000585226">
    <property type="component" value="Unassembled WGS sequence"/>
</dbReference>